<sequence length="35" mass="4051">MSQIIAGRPKTFLAIFLCWPCVTYKRKLYLCSLSV</sequence>
<dbReference type="AlphaFoldDB" id="A0A0A8ZMR0"/>
<evidence type="ECO:0000313" key="1">
    <source>
        <dbReference type="EMBL" id="JAD38040.1"/>
    </source>
</evidence>
<proteinExistence type="predicted"/>
<reference evidence="1" key="1">
    <citation type="submission" date="2014-09" db="EMBL/GenBank/DDBJ databases">
        <authorList>
            <person name="Magalhaes I.L.F."/>
            <person name="Oliveira U."/>
            <person name="Santos F.R."/>
            <person name="Vidigal T.H.D.A."/>
            <person name="Brescovit A.D."/>
            <person name="Santos A.J."/>
        </authorList>
    </citation>
    <scope>NUCLEOTIDE SEQUENCE</scope>
    <source>
        <tissue evidence="1">Shoot tissue taken approximately 20 cm above the soil surface</tissue>
    </source>
</reference>
<organism evidence="1">
    <name type="scientific">Arundo donax</name>
    <name type="common">Giant reed</name>
    <name type="synonym">Donax arundinaceus</name>
    <dbReference type="NCBI Taxonomy" id="35708"/>
    <lineage>
        <taxon>Eukaryota</taxon>
        <taxon>Viridiplantae</taxon>
        <taxon>Streptophyta</taxon>
        <taxon>Embryophyta</taxon>
        <taxon>Tracheophyta</taxon>
        <taxon>Spermatophyta</taxon>
        <taxon>Magnoliopsida</taxon>
        <taxon>Liliopsida</taxon>
        <taxon>Poales</taxon>
        <taxon>Poaceae</taxon>
        <taxon>PACMAD clade</taxon>
        <taxon>Arundinoideae</taxon>
        <taxon>Arundineae</taxon>
        <taxon>Arundo</taxon>
    </lineage>
</organism>
<protein>
    <submittedName>
        <fullName evidence="1">Uncharacterized protein</fullName>
    </submittedName>
</protein>
<reference evidence="1" key="2">
    <citation type="journal article" date="2015" name="Data Brief">
        <title>Shoot transcriptome of the giant reed, Arundo donax.</title>
        <authorList>
            <person name="Barrero R.A."/>
            <person name="Guerrero F.D."/>
            <person name="Moolhuijzen P."/>
            <person name="Goolsby J.A."/>
            <person name="Tidwell J."/>
            <person name="Bellgard S.E."/>
            <person name="Bellgard M.I."/>
        </authorList>
    </citation>
    <scope>NUCLEOTIDE SEQUENCE</scope>
    <source>
        <tissue evidence="1">Shoot tissue taken approximately 20 cm above the soil surface</tissue>
    </source>
</reference>
<dbReference type="EMBL" id="GBRH01259855">
    <property type="protein sequence ID" value="JAD38040.1"/>
    <property type="molecule type" value="Transcribed_RNA"/>
</dbReference>
<accession>A0A0A8ZMR0</accession>
<name>A0A0A8ZMR0_ARUDO</name>